<evidence type="ECO:0000313" key="1">
    <source>
        <dbReference type="EMBL" id="EEG50628.1"/>
    </source>
</evidence>
<name>C0CI40_BLAHS</name>
<dbReference type="Proteomes" id="UP000003100">
    <property type="component" value="Unassembled WGS sequence"/>
</dbReference>
<protein>
    <submittedName>
        <fullName evidence="1">Uncharacterized protein</fullName>
    </submittedName>
</protein>
<keyword evidence="2" id="KW-1185">Reference proteome</keyword>
<dbReference type="HOGENOM" id="CLU_157802_0_0_9"/>
<comment type="caution">
    <text evidence="1">The sequence shown here is derived from an EMBL/GenBank/DDBJ whole genome shotgun (WGS) entry which is preliminary data.</text>
</comment>
<gene>
    <name evidence="1" type="ORF">RUMHYD_00504</name>
</gene>
<dbReference type="RefSeq" id="WP_005945757.1">
    <property type="nucleotide sequence ID" value="NZ_CP136423.1"/>
</dbReference>
<dbReference type="GeneID" id="86821749"/>
<reference evidence="1 2" key="2">
    <citation type="submission" date="2009-02" db="EMBL/GenBank/DDBJ databases">
        <title>Draft genome sequence of Blautia hydrogenotrophica DSM 10507 (Ruminococcus hydrogenotrophicus DSM 10507).</title>
        <authorList>
            <person name="Sudarsanam P."/>
            <person name="Ley R."/>
            <person name="Guruge J."/>
            <person name="Turnbaugh P.J."/>
            <person name="Mahowald M."/>
            <person name="Liep D."/>
            <person name="Gordon J."/>
        </authorList>
    </citation>
    <scope>NUCLEOTIDE SEQUENCE [LARGE SCALE GENOMIC DNA]</scope>
    <source>
        <strain evidence="2">DSM 10507 / JCM 14656 / S5a33</strain>
    </source>
</reference>
<reference evidence="1 2" key="1">
    <citation type="submission" date="2009-01" db="EMBL/GenBank/DDBJ databases">
        <authorList>
            <person name="Fulton L."/>
            <person name="Clifton S."/>
            <person name="Fulton B."/>
            <person name="Xu J."/>
            <person name="Minx P."/>
            <person name="Pepin K.H."/>
            <person name="Johnson M."/>
            <person name="Bhonagiri V."/>
            <person name="Nash W.E."/>
            <person name="Mardis E.R."/>
            <person name="Wilson R.K."/>
        </authorList>
    </citation>
    <scope>NUCLEOTIDE SEQUENCE [LARGE SCALE GENOMIC DNA]</scope>
    <source>
        <strain evidence="2">DSM 10507 / JCM 14656 / S5a33</strain>
    </source>
</reference>
<dbReference type="eggNOG" id="ENOG502ZRRI">
    <property type="taxonomic scope" value="Bacteria"/>
</dbReference>
<accession>C0CI40</accession>
<dbReference type="AlphaFoldDB" id="C0CI40"/>
<dbReference type="EMBL" id="ACBZ01000017">
    <property type="protein sequence ID" value="EEG50628.1"/>
    <property type="molecule type" value="Genomic_DNA"/>
</dbReference>
<dbReference type="PATRIC" id="fig|476272.21.peg.3509"/>
<sequence>MKWYHKLYLSDSASKHARRTIYKLKHGKFAPGYYLITLSDHPDHLLEIIGTAYLVQRPLWELCPMVVGIARYKEEALELTQRILLETYEHRGDFQVKEYLQDR</sequence>
<proteinExistence type="predicted"/>
<evidence type="ECO:0000313" key="2">
    <source>
        <dbReference type="Proteomes" id="UP000003100"/>
    </source>
</evidence>
<organism evidence="1 2">
    <name type="scientific">Blautia hydrogenotrophica (strain DSM 10507 / JCM 14656 / S5a33)</name>
    <name type="common">Ruminococcus hydrogenotrophicus</name>
    <dbReference type="NCBI Taxonomy" id="476272"/>
    <lineage>
        <taxon>Bacteria</taxon>
        <taxon>Bacillati</taxon>
        <taxon>Bacillota</taxon>
        <taxon>Clostridia</taxon>
        <taxon>Lachnospirales</taxon>
        <taxon>Lachnospiraceae</taxon>
        <taxon>Blautia</taxon>
    </lineage>
</organism>